<keyword evidence="1" id="KW-0812">Transmembrane</keyword>
<accession>K0INN5</accession>
<feature type="transmembrane region" description="Helical" evidence="1">
    <location>
        <begin position="130"/>
        <end position="149"/>
    </location>
</feature>
<dbReference type="OrthoDB" id="11900at2157"/>
<sequence>MIERQTGSPHLLSSGWLQFFRHVKSLYAAALGIEILCIAAAEIGENLGLHLFGFNLVGIPIAYAMGYALAGFTTFATILGRCDHGRIDSCCSVLEQGTGITSNLKMTFRNFAVGTTRITRLHKQRNLKHILKTSGYILVTAESACILTAEAVDLIFYQYSILLAVPLALLAGAFTVVVPEAYRKMNAAKSNQ</sequence>
<keyword evidence="1" id="KW-0472">Membrane</keyword>
<gene>
    <name evidence="2" type="ordered locus">Ngar_c27630</name>
</gene>
<dbReference type="HOGENOM" id="CLU_094456_0_0_2"/>
<dbReference type="InParanoid" id="K0INN5"/>
<keyword evidence="3" id="KW-1185">Reference proteome</keyword>
<keyword evidence="1" id="KW-1133">Transmembrane helix</keyword>
<feature type="transmembrane region" description="Helical" evidence="1">
    <location>
        <begin position="56"/>
        <end position="79"/>
    </location>
</feature>
<dbReference type="KEGG" id="nga:Ngar_c27630"/>
<evidence type="ECO:0000313" key="3">
    <source>
        <dbReference type="Proteomes" id="UP000008037"/>
    </source>
</evidence>
<dbReference type="GeneID" id="13794782"/>
<dbReference type="EMBL" id="CP002408">
    <property type="protein sequence ID" value="AFU59684.1"/>
    <property type="molecule type" value="Genomic_DNA"/>
</dbReference>
<proteinExistence type="predicted"/>
<evidence type="ECO:0000256" key="1">
    <source>
        <dbReference type="SAM" id="Phobius"/>
    </source>
</evidence>
<feature type="transmembrane region" description="Helical" evidence="1">
    <location>
        <begin position="155"/>
        <end position="178"/>
    </location>
</feature>
<name>K0INN5_NITGG</name>
<dbReference type="RefSeq" id="WP_015020219.1">
    <property type="nucleotide sequence ID" value="NC_018719.1"/>
</dbReference>
<reference evidence="2 3" key="1">
    <citation type="journal article" date="2012" name="Environ. Microbiol.">
        <title>The genome of the ammonia-oxidizing Candidatus Nitrososphaera gargensis: insights into metabolic versatility and environmental adaptations.</title>
        <authorList>
            <person name="Spang A."/>
            <person name="Poehlein A."/>
            <person name="Offre P."/>
            <person name="Zumbragel S."/>
            <person name="Haider S."/>
            <person name="Rychlik N."/>
            <person name="Nowka B."/>
            <person name="Schmeisser C."/>
            <person name="Lebedeva E.V."/>
            <person name="Rattei T."/>
            <person name="Bohm C."/>
            <person name="Schmid M."/>
            <person name="Galushko A."/>
            <person name="Hatzenpichler R."/>
            <person name="Weinmaier T."/>
            <person name="Daniel R."/>
            <person name="Schleper C."/>
            <person name="Spieck E."/>
            <person name="Streit W."/>
            <person name="Wagner M."/>
        </authorList>
    </citation>
    <scope>NUCLEOTIDE SEQUENCE [LARGE SCALE GENOMIC DNA]</scope>
    <source>
        <strain evidence="3">Ga9.2</strain>
    </source>
</reference>
<dbReference type="BioCyc" id="CNIT1237085:G1324-2763-MONOMER"/>
<evidence type="ECO:0000313" key="2">
    <source>
        <dbReference type="EMBL" id="AFU59684.1"/>
    </source>
</evidence>
<dbReference type="Proteomes" id="UP000008037">
    <property type="component" value="Chromosome"/>
</dbReference>
<protein>
    <submittedName>
        <fullName evidence="2">Uncharacterized protein</fullName>
    </submittedName>
</protein>
<organism evidence="2 3">
    <name type="scientific">Nitrososphaera gargensis (strain Ga9.2)</name>
    <dbReference type="NCBI Taxonomy" id="1237085"/>
    <lineage>
        <taxon>Archaea</taxon>
        <taxon>Nitrososphaerota</taxon>
        <taxon>Nitrososphaeria</taxon>
        <taxon>Nitrososphaerales</taxon>
        <taxon>Nitrososphaeraceae</taxon>
        <taxon>Nitrososphaera</taxon>
    </lineage>
</organism>
<feature type="transmembrane region" description="Helical" evidence="1">
    <location>
        <begin position="26"/>
        <end position="44"/>
    </location>
</feature>
<dbReference type="AlphaFoldDB" id="K0INN5"/>